<evidence type="ECO:0000313" key="7">
    <source>
        <dbReference type="Proteomes" id="UP000050795"/>
    </source>
</evidence>
<evidence type="ECO:0000256" key="1">
    <source>
        <dbReference type="ARBA" id="ARBA00022729"/>
    </source>
</evidence>
<dbReference type="InterPro" id="IPR013098">
    <property type="entry name" value="Ig_I-set"/>
</dbReference>
<dbReference type="SMART" id="SM00408">
    <property type="entry name" value="IGc2"/>
    <property type="match status" value="1"/>
</dbReference>
<keyword evidence="2" id="KW-1015">Disulfide bond</keyword>
<keyword evidence="5" id="KW-1133">Transmembrane helix</keyword>
<dbReference type="PROSITE" id="PS00022">
    <property type="entry name" value="EGF_1"/>
    <property type="match status" value="1"/>
</dbReference>
<dbReference type="PANTHER" id="PTHR45080">
    <property type="entry name" value="CONTACTIN 5"/>
    <property type="match status" value="1"/>
</dbReference>
<name>A0AA85JA25_TRIRE</name>
<dbReference type="InterPro" id="IPR036179">
    <property type="entry name" value="Ig-like_dom_sf"/>
</dbReference>
<dbReference type="GO" id="GO:0030424">
    <property type="term" value="C:axon"/>
    <property type="evidence" value="ECO:0007669"/>
    <property type="project" value="TreeGrafter"/>
</dbReference>
<dbReference type="InterPro" id="IPR000742">
    <property type="entry name" value="EGF"/>
</dbReference>
<organism evidence="7 8">
    <name type="scientific">Trichobilharzia regenti</name>
    <name type="common">Nasal bird schistosome</name>
    <dbReference type="NCBI Taxonomy" id="157069"/>
    <lineage>
        <taxon>Eukaryota</taxon>
        <taxon>Metazoa</taxon>
        <taxon>Spiralia</taxon>
        <taxon>Lophotrochozoa</taxon>
        <taxon>Platyhelminthes</taxon>
        <taxon>Trematoda</taxon>
        <taxon>Digenea</taxon>
        <taxon>Strigeidida</taxon>
        <taxon>Schistosomatoidea</taxon>
        <taxon>Schistosomatidae</taxon>
        <taxon>Trichobilharzia</taxon>
    </lineage>
</organism>
<proteinExistence type="predicted"/>
<feature type="region of interest" description="Disordered" evidence="4">
    <location>
        <begin position="841"/>
        <end position="864"/>
    </location>
</feature>
<evidence type="ECO:0000256" key="3">
    <source>
        <dbReference type="ARBA" id="ARBA00023319"/>
    </source>
</evidence>
<evidence type="ECO:0000256" key="2">
    <source>
        <dbReference type="ARBA" id="ARBA00023157"/>
    </source>
</evidence>
<dbReference type="SUPFAM" id="SSF48726">
    <property type="entry name" value="Immunoglobulin"/>
    <property type="match status" value="1"/>
</dbReference>
<dbReference type="GO" id="GO:0043025">
    <property type="term" value="C:neuronal cell body"/>
    <property type="evidence" value="ECO:0007669"/>
    <property type="project" value="TreeGrafter"/>
</dbReference>
<protein>
    <recommendedName>
        <fullName evidence="6">Ig-like domain-containing protein</fullName>
    </recommendedName>
</protein>
<evidence type="ECO:0000256" key="5">
    <source>
        <dbReference type="SAM" id="Phobius"/>
    </source>
</evidence>
<feature type="compositionally biased region" description="Basic residues" evidence="4">
    <location>
        <begin position="841"/>
        <end position="856"/>
    </location>
</feature>
<dbReference type="Pfam" id="PF07679">
    <property type="entry name" value="I-set"/>
    <property type="match status" value="1"/>
</dbReference>
<keyword evidence="5" id="KW-0472">Membrane</keyword>
<dbReference type="GO" id="GO:0007156">
    <property type="term" value="P:homophilic cell adhesion via plasma membrane adhesion molecules"/>
    <property type="evidence" value="ECO:0007669"/>
    <property type="project" value="TreeGrafter"/>
</dbReference>
<keyword evidence="3" id="KW-0393">Immunoglobulin domain</keyword>
<reference evidence="7" key="1">
    <citation type="submission" date="2022-06" db="EMBL/GenBank/DDBJ databases">
        <authorList>
            <person name="Berger JAMES D."/>
            <person name="Berger JAMES D."/>
        </authorList>
    </citation>
    <scope>NUCLEOTIDE SEQUENCE [LARGE SCALE GENOMIC DNA]</scope>
</reference>
<keyword evidence="7" id="KW-1185">Reference proteome</keyword>
<accession>A0AA85JA25</accession>
<dbReference type="GO" id="GO:0005886">
    <property type="term" value="C:plasma membrane"/>
    <property type="evidence" value="ECO:0007669"/>
    <property type="project" value="TreeGrafter"/>
</dbReference>
<dbReference type="WBParaSite" id="TREG1_18340.1">
    <property type="protein sequence ID" value="TREG1_18340.1"/>
    <property type="gene ID" value="TREG1_18340"/>
</dbReference>
<dbReference type="GO" id="GO:0008046">
    <property type="term" value="F:axon guidance receptor activity"/>
    <property type="evidence" value="ECO:0007669"/>
    <property type="project" value="TreeGrafter"/>
</dbReference>
<feature type="region of interest" description="Disordered" evidence="4">
    <location>
        <begin position="960"/>
        <end position="1022"/>
    </location>
</feature>
<dbReference type="InterPro" id="IPR050958">
    <property type="entry name" value="Cell_Adh-Cytoskel_Orgn"/>
</dbReference>
<reference evidence="8" key="2">
    <citation type="submission" date="2023-11" db="UniProtKB">
        <authorList>
            <consortium name="WormBaseParasite"/>
        </authorList>
    </citation>
    <scope>IDENTIFICATION</scope>
</reference>
<feature type="compositionally biased region" description="Polar residues" evidence="4">
    <location>
        <begin position="987"/>
        <end position="1016"/>
    </location>
</feature>
<dbReference type="InterPro" id="IPR003599">
    <property type="entry name" value="Ig_sub"/>
</dbReference>
<evidence type="ECO:0000259" key="6">
    <source>
        <dbReference type="PROSITE" id="PS50835"/>
    </source>
</evidence>
<dbReference type="InterPro" id="IPR007110">
    <property type="entry name" value="Ig-like_dom"/>
</dbReference>
<dbReference type="SMART" id="SM00409">
    <property type="entry name" value="IG"/>
    <property type="match status" value="1"/>
</dbReference>
<sequence>MCIFSRGLLITVIQLIYARVKLYALLHSNTFYYCYLRNSLNLQTLKSKNQHDLCTDILQCNGYTMYRLSEQNYKVRQRVYSLPTVANKCNLSVFLSVKPWHKYPVYIKNVMLLMCGLYFYVFIRSLHCYFKFTSDRSDHLSKNSRYSVDRSQRSPLLGHNRRQQSKETINDIPQRCFLPLVKLSPLYAAFINCAYKKIDCFSSEFNCAWSTVTSLSPAAYSSSSCSHRILLMKVVHSVLNKFKCITLLHPYETLKSMLVHTEHCIVTSEVLNSTLINGIRKFFRLYNYWKCLYKKYSRFRTKRRRRRWRRRRRRRTKYDQVYLTNSTNCNHQCFSILSQFYLLFMIINSVFCISKYSKQNNLPLLVKDFDDLSLSLNSSSHDIIHNTYNYQARTIYHFKPPDEKRPCRYRFRDDAETSALLADYVIVGQPVQTYRRRFGPLYNVSLMVTHILKSVQHSIFPVRENHLLRVGQFSIFPDPGRCWINVHRNKKYIFFLQQPDWSGFCKISQLPLEYTKQAYRAVKEIMRLGADPLYMGALHHKDVLHVNEGNDLLLTCSVLGRPTPIISWFVNQTEIKNPWKIKTGRGIIQKSRCLSKLQLSNVHTSDSANYTCVAENLNGDIHKSVQVIVRPRTTLPPPTTTTTNSFVTPEVTTVVPVHPCIGYCHQGQCYMIDGKPYCSCISQYRGARCDLFTPGEEDTPLEQLTLNEPKSDPCESGCESNFARVLLFSAISVLLLLLLFFFICSIFQICYKKRQSSNKTCPPVEKSSVWEQDASENNVSKSNYHATNLPLPKVNNTQPSKVFLNPLFDTDLTRELSTKSMTMAQIMMTDPYMHYHYHHHRRRHHHQHHHHHHHHPNGQNHCNTDLKFTYNNDYSLTHDQSLSPLSPDSSLYNITSDYCPKTDETPVLHKNLSVPSIVELLTNIPALQNQTLYDSFITTHSGKLPQKKVTLTQIPFESIKRQEDSELNNPNQLTPGKHSTFPDKLTSRLNSRQTACSISDPTGANNSHPLKSSNQHRPPDFGYYQQNYVSYSNVDSIYLNTPTTVRPGNDEYTIDWKNTDSTINVNCLDHCHYSALLNTPHKLGNLLHNTTVCTNPMSYYSSQTLPLPALTRGQCVQSQHEQKYSHEQSPVQLQLDSNSYISDRSCQINPEIIT</sequence>
<dbReference type="Proteomes" id="UP000050795">
    <property type="component" value="Unassembled WGS sequence"/>
</dbReference>
<dbReference type="FunFam" id="2.60.40.10:FF:000032">
    <property type="entry name" value="palladin isoform X1"/>
    <property type="match status" value="1"/>
</dbReference>
<evidence type="ECO:0000256" key="4">
    <source>
        <dbReference type="SAM" id="MobiDB-lite"/>
    </source>
</evidence>
<dbReference type="InterPro" id="IPR003598">
    <property type="entry name" value="Ig_sub2"/>
</dbReference>
<dbReference type="InterPro" id="IPR013783">
    <property type="entry name" value="Ig-like_fold"/>
</dbReference>
<dbReference type="PANTHER" id="PTHR45080:SF8">
    <property type="entry name" value="IG-LIKE DOMAIN-CONTAINING PROTEIN"/>
    <property type="match status" value="1"/>
</dbReference>
<keyword evidence="1" id="KW-0732">Signal</keyword>
<dbReference type="Gene3D" id="2.60.40.10">
    <property type="entry name" value="Immunoglobulins"/>
    <property type="match status" value="1"/>
</dbReference>
<evidence type="ECO:0000313" key="8">
    <source>
        <dbReference type="WBParaSite" id="TREG1_18340.1"/>
    </source>
</evidence>
<dbReference type="AlphaFoldDB" id="A0AA85JA25"/>
<dbReference type="PROSITE" id="PS50835">
    <property type="entry name" value="IG_LIKE"/>
    <property type="match status" value="1"/>
</dbReference>
<keyword evidence="5" id="KW-0812">Transmembrane</keyword>
<feature type="transmembrane region" description="Helical" evidence="5">
    <location>
        <begin position="725"/>
        <end position="749"/>
    </location>
</feature>
<dbReference type="GO" id="GO:0050808">
    <property type="term" value="P:synapse organization"/>
    <property type="evidence" value="ECO:0007669"/>
    <property type="project" value="TreeGrafter"/>
</dbReference>
<feature type="domain" description="Ig-like" evidence="6">
    <location>
        <begin position="532"/>
        <end position="628"/>
    </location>
</feature>